<dbReference type="EMBL" id="FZNN01000020">
    <property type="protein sequence ID" value="SNR74461.1"/>
    <property type="molecule type" value="Genomic_DNA"/>
</dbReference>
<dbReference type="Pfam" id="PF01494">
    <property type="entry name" value="FAD_binding_3"/>
    <property type="match status" value="1"/>
</dbReference>
<keyword evidence="1" id="KW-1133">Transmembrane helix</keyword>
<dbReference type="AlphaFoldDB" id="A0A238YUR9"/>
<dbReference type="Gene3D" id="3.50.50.60">
    <property type="entry name" value="FAD/NAD(P)-binding domain"/>
    <property type="match status" value="1"/>
</dbReference>
<evidence type="ECO:0000313" key="4">
    <source>
        <dbReference type="Proteomes" id="UP000198417"/>
    </source>
</evidence>
<name>A0A238YUR9_9RHOB</name>
<dbReference type="RefSeq" id="WP_089272915.1">
    <property type="nucleotide sequence ID" value="NZ_FZNN01000020.1"/>
</dbReference>
<dbReference type="PRINTS" id="PR00420">
    <property type="entry name" value="RNGMNOXGNASE"/>
</dbReference>
<evidence type="ECO:0000256" key="1">
    <source>
        <dbReference type="SAM" id="Phobius"/>
    </source>
</evidence>
<keyword evidence="1" id="KW-0812">Transmembrane</keyword>
<dbReference type="SUPFAM" id="SSF51905">
    <property type="entry name" value="FAD/NAD(P)-binding domain"/>
    <property type="match status" value="1"/>
</dbReference>
<organism evidence="3 4">
    <name type="scientific">Puniceibacterium sediminis</name>
    <dbReference type="NCBI Taxonomy" id="1608407"/>
    <lineage>
        <taxon>Bacteria</taxon>
        <taxon>Pseudomonadati</taxon>
        <taxon>Pseudomonadota</taxon>
        <taxon>Alphaproteobacteria</taxon>
        <taxon>Rhodobacterales</taxon>
        <taxon>Paracoccaceae</taxon>
        <taxon>Puniceibacterium</taxon>
    </lineage>
</organism>
<evidence type="ECO:0000313" key="3">
    <source>
        <dbReference type="EMBL" id="SNR74461.1"/>
    </source>
</evidence>
<keyword evidence="4" id="KW-1185">Reference proteome</keyword>
<proteinExistence type="predicted"/>
<dbReference type="Proteomes" id="UP000198417">
    <property type="component" value="Unassembled WGS sequence"/>
</dbReference>
<dbReference type="GO" id="GO:0071949">
    <property type="term" value="F:FAD binding"/>
    <property type="evidence" value="ECO:0007669"/>
    <property type="project" value="InterPro"/>
</dbReference>
<dbReference type="InterPro" id="IPR002938">
    <property type="entry name" value="FAD-bd"/>
</dbReference>
<reference evidence="3 4" key="1">
    <citation type="submission" date="2017-06" db="EMBL/GenBank/DDBJ databases">
        <authorList>
            <person name="Kim H.J."/>
            <person name="Triplett B.A."/>
        </authorList>
    </citation>
    <scope>NUCLEOTIDE SEQUENCE [LARGE SCALE GENOMIC DNA]</scope>
    <source>
        <strain evidence="3 4">DSM 29052</strain>
    </source>
</reference>
<dbReference type="InterPro" id="IPR036188">
    <property type="entry name" value="FAD/NAD-bd_sf"/>
</dbReference>
<sequence>MTQIFPLYDAIVVGAGVAGTAAAILLAKAGLSVSLVDPKRSMTDHKSLCTHFVQPVGNHVFADLGASDLLGPECSIATQAKFFVPGGTIDAPTGYGKDDIHSSAHNLERRVMDPLLRQLAAANGVDIKLATRVIGLERSDDLFTAHMDGAQAGSVRARYVIAADGRMSDIARLVAAPTQTTPNDRFAYFIYGHGIAAPQDNRSLFVLNNAEMSFLYPLIGERTLLSVYVKSDSFGDWGTGRTRVDHLIDQFKRHLPDVDFNGFTPQTPVMGYKRYDNQLRPAVTNDIAFVGDAALSLDPMSGVGCSFGLMSARFLADAIGRHGPDRNAALAEYETAHAEFFSPHASGIMADARVAKSEETSRKIYATILQDDRLKQRYLDLTGRLVTPSQFQKSYLVGAAKQAAAQQKRAMEPAT</sequence>
<dbReference type="InterPro" id="IPR050407">
    <property type="entry name" value="Geranylgeranyl_reductase"/>
</dbReference>
<dbReference type="PANTHER" id="PTHR42685">
    <property type="entry name" value="GERANYLGERANYL DIPHOSPHATE REDUCTASE"/>
    <property type="match status" value="1"/>
</dbReference>
<keyword evidence="1" id="KW-0472">Membrane</keyword>
<dbReference type="PANTHER" id="PTHR42685:SF22">
    <property type="entry name" value="CONDITIONED MEDIUM FACTOR RECEPTOR 1"/>
    <property type="match status" value="1"/>
</dbReference>
<gene>
    <name evidence="3" type="ORF">SAMN06265370_12013</name>
</gene>
<evidence type="ECO:0000259" key="2">
    <source>
        <dbReference type="Pfam" id="PF01494"/>
    </source>
</evidence>
<accession>A0A238YUR9</accession>
<feature type="transmembrane region" description="Helical" evidence="1">
    <location>
        <begin position="12"/>
        <end position="36"/>
    </location>
</feature>
<feature type="domain" description="FAD-binding" evidence="2">
    <location>
        <begin position="9"/>
        <end position="321"/>
    </location>
</feature>
<protein>
    <submittedName>
        <fullName evidence="3">Dehydrogenase (Flavoprotein)</fullName>
    </submittedName>
</protein>
<dbReference type="OrthoDB" id="103324at2"/>